<dbReference type="EMBL" id="CP000252">
    <property type="protein sequence ID" value="ABC76015.1"/>
    <property type="molecule type" value="Genomic_DNA"/>
</dbReference>
<dbReference type="eggNOG" id="COG4087">
    <property type="taxonomic scope" value="Bacteria"/>
</dbReference>
<keyword evidence="2" id="KW-1185">Reference proteome</keyword>
<dbReference type="GO" id="GO:0016787">
    <property type="term" value="F:hydrolase activity"/>
    <property type="evidence" value="ECO:0007669"/>
    <property type="project" value="UniProtKB-KW"/>
</dbReference>
<dbReference type="OrthoDB" id="159409at2"/>
<protein>
    <submittedName>
        <fullName evidence="1">Hydrolase</fullName>
    </submittedName>
</protein>
<dbReference type="Proteomes" id="UP000001933">
    <property type="component" value="Chromosome"/>
</dbReference>
<dbReference type="AlphaFoldDB" id="Q2LPK6"/>
<dbReference type="InterPro" id="IPR036412">
    <property type="entry name" value="HAD-like_sf"/>
</dbReference>
<reference evidence="1 2" key="1">
    <citation type="journal article" date="2007" name="Proc. Natl. Acad. Sci. U.S.A.">
        <title>The genome of Syntrophus aciditrophicus: life at the thermodynamic limit of microbial growth.</title>
        <authorList>
            <person name="McInerney M.J."/>
            <person name="Rohlin L."/>
            <person name="Mouttaki H."/>
            <person name="Kim U."/>
            <person name="Krupp R.S."/>
            <person name="Rios-Hernandez L."/>
            <person name="Sieber J."/>
            <person name="Struchtemeyer C.G."/>
            <person name="Bhattacharyya A."/>
            <person name="Campbell J.W."/>
            <person name="Gunsalus R.P."/>
        </authorList>
    </citation>
    <scope>NUCLEOTIDE SEQUENCE [LARGE SCALE GENOMIC DNA]</scope>
    <source>
        <strain evidence="1 2">SB</strain>
    </source>
</reference>
<name>Q2LPK6_SYNAS</name>
<dbReference type="HOGENOM" id="CLU_142246_0_0_7"/>
<proteinExistence type="predicted"/>
<organism evidence="1 2">
    <name type="scientific">Syntrophus aciditrophicus (strain SB)</name>
    <dbReference type="NCBI Taxonomy" id="56780"/>
    <lineage>
        <taxon>Bacteria</taxon>
        <taxon>Pseudomonadati</taxon>
        <taxon>Thermodesulfobacteriota</taxon>
        <taxon>Syntrophia</taxon>
        <taxon>Syntrophales</taxon>
        <taxon>Syntrophaceae</taxon>
        <taxon>Syntrophus</taxon>
    </lineage>
</organism>
<dbReference type="SUPFAM" id="SSF56784">
    <property type="entry name" value="HAD-like"/>
    <property type="match status" value="1"/>
</dbReference>
<dbReference type="InterPro" id="IPR023214">
    <property type="entry name" value="HAD_sf"/>
</dbReference>
<dbReference type="Gene3D" id="3.40.50.1000">
    <property type="entry name" value="HAD superfamily/HAD-like"/>
    <property type="match status" value="1"/>
</dbReference>
<dbReference type="InParanoid" id="Q2LPK6"/>
<keyword evidence="1" id="KW-0378">Hydrolase</keyword>
<accession>Q2LPK6</accession>
<dbReference type="RefSeq" id="WP_011416050.1">
    <property type="nucleotide sequence ID" value="NC_007759.1"/>
</dbReference>
<evidence type="ECO:0000313" key="1">
    <source>
        <dbReference type="EMBL" id="ABC76015.1"/>
    </source>
</evidence>
<dbReference type="STRING" id="56780.SYN_00624"/>
<sequence length="156" mass="16997">MIEIDIPGKGVYRFEHLVLDLNGTISLDGAVIEGVPKRLESLRRLVDIVIITADTQGKAKELGQDLRVEIHILHPGDEQEQKLRLVRQLGRDSTVSMGNGANDVSMLKESILGICIIGPEGASSEAIACCDLVIVDINAALDLLLKSHRLIATLRR</sequence>
<gene>
    <name evidence="1" type="ORF">SYN_00624</name>
</gene>
<evidence type="ECO:0000313" key="2">
    <source>
        <dbReference type="Proteomes" id="UP000001933"/>
    </source>
</evidence>
<dbReference type="KEGG" id="sat:SYN_00624"/>